<accession>A0ABU9Y1H1</accession>
<dbReference type="InterPro" id="IPR023393">
    <property type="entry name" value="START-like_dom_sf"/>
</dbReference>
<organism evidence="1 2">
    <name type="scientific">Sphingomonas oligophenolica</name>
    <dbReference type="NCBI Taxonomy" id="301154"/>
    <lineage>
        <taxon>Bacteria</taxon>
        <taxon>Pseudomonadati</taxon>
        <taxon>Pseudomonadota</taxon>
        <taxon>Alphaproteobacteria</taxon>
        <taxon>Sphingomonadales</taxon>
        <taxon>Sphingomonadaceae</taxon>
        <taxon>Sphingomonas</taxon>
    </lineage>
</organism>
<dbReference type="SUPFAM" id="SSF55961">
    <property type="entry name" value="Bet v1-like"/>
    <property type="match status" value="1"/>
</dbReference>
<evidence type="ECO:0000313" key="2">
    <source>
        <dbReference type="Proteomes" id="UP001419910"/>
    </source>
</evidence>
<dbReference type="Proteomes" id="UP001419910">
    <property type="component" value="Unassembled WGS sequence"/>
</dbReference>
<dbReference type="Gene3D" id="3.30.530.20">
    <property type="match status" value="1"/>
</dbReference>
<dbReference type="RefSeq" id="WP_343889579.1">
    <property type="nucleotide sequence ID" value="NZ_BAAAEH010000022.1"/>
</dbReference>
<name>A0ABU9Y1H1_9SPHN</name>
<reference evidence="1 2" key="1">
    <citation type="submission" date="2024-05" db="EMBL/GenBank/DDBJ databases">
        <authorList>
            <person name="Liu Q."/>
            <person name="Xin Y.-H."/>
        </authorList>
    </citation>
    <scope>NUCLEOTIDE SEQUENCE [LARGE SCALE GENOMIC DNA]</scope>
    <source>
        <strain evidence="1 2">CGMCC 1.10181</strain>
    </source>
</reference>
<keyword evidence="2" id="KW-1185">Reference proteome</keyword>
<comment type="caution">
    <text evidence="1">The sequence shown here is derived from an EMBL/GenBank/DDBJ whole genome shotgun (WGS) entry which is preliminary data.</text>
</comment>
<proteinExistence type="predicted"/>
<protein>
    <submittedName>
        <fullName evidence="1">Polyketide cyclase</fullName>
    </submittedName>
</protein>
<sequence>MLPARTYSVSIKRDWRALYEQIWRPDYFAHWASGLAESEFREDGDAWVATGPEGPIRIRFTPHNDYGVMDHVVEAGDGIAIHVPLRVIANGEGAEVMLTLFRQPDMDDERFAADARWINKDLSRLKALIERGSADGRNGDGSRSPL</sequence>
<gene>
    <name evidence="1" type="ORF">ABC974_08400</name>
</gene>
<evidence type="ECO:0000313" key="1">
    <source>
        <dbReference type="EMBL" id="MEN2789643.1"/>
    </source>
</evidence>
<dbReference type="EMBL" id="JBDIME010000005">
    <property type="protein sequence ID" value="MEN2789643.1"/>
    <property type="molecule type" value="Genomic_DNA"/>
</dbReference>